<evidence type="ECO:0000313" key="11">
    <source>
        <dbReference type="EMBL" id="AGT33881.1"/>
    </source>
</evidence>
<evidence type="ECO:0000256" key="7">
    <source>
        <dbReference type="ARBA" id="ARBA00023004"/>
    </source>
</evidence>
<dbReference type="HOGENOM" id="CLU_026244_4_0_9"/>
<evidence type="ECO:0000256" key="6">
    <source>
        <dbReference type="ARBA" id="ARBA00023002"/>
    </source>
</evidence>
<dbReference type="PRINTS" id="PR00090">
    <property type="entry name" value="RNGDIOXGNASE"/>
</dbReference>
<dbReference type="Pfam" id="PF00355">
    <property type="entry name" value="Rieske"/>
    <property type="match status" value="1"/>
</dbReference>
<dbReference type="InterPro" id="IPR017941">
    <property type="entry name" value="Rieske_2Fe-2S"/>
</dbReference>
<keyword evidence="13" id="KW-1185">Reference proteome</keyword>
<dbReference type="InterPro" id="IPR043257">
    <property type="entry name" value="Rieske_N"/>
</dbReference>
<keyword evidence="7" id="KW-0408">Iron</keyword>
<gene>
    <name evidence="12" type="primary">bphA1</name>
    <name evidence="11" type="ORF">M493_00010</name>
</gene>
<dbReference type="InterPro" id="IPR015881">
    <property type="entry name" value="ARHD_Rieske_2Fe_2S"/>
</dbReference>
<dbReference type="GO" id="GO:0004497">
    <property type="term" value="F:monooxygenase activity"/>
    <property type="evidence" value="ECO:0007669"/>
    <property type="project" value="UniProtKB-ARBA"/>
</dbReference>
<keyword evidence="3" id="KW-0479">Metal-binding</keyword>
<keyword evidence="9" id="KW-0520">NAD</keyword>
<evidence type="ECO:0000256" key="4">
    <source>
        <dbReference type="ARBA" id="ARBA00022797"/>
    </source>
</evidence>
<reference evidence="11 13" key="2">
    <citation type="journal article" date="2014" name="Genome Announc.">
        <title>Complete Genome Sequence of the Thermophilic Polychlorinated Biphenyl Degrader Geobacillus sp. Strain JF8 (NBRC 109937).</title>
        <authorList>
            <person name="Shintani M."/>
            <person name="Ohtsubo Y."/>
            <person name="Fukuda K."/>
            <person name="Hosoyama A."/>
            <person name="Ohji S."/>
            <person name="Yamazoe A."/>
            <person name="Fujita N."/>
            <person name="Nagata Y."/>
            <person name="Tsuda M."/>
            <person name="Hatta T."/>
            <person name="Kimbara K."/>
        </authorList>
    </citation>
    <scope>NUCLEOTIDE SEQUENCE [LARGE SCALE GENOMIC DNA]</scope>
    <source>
        <strain evidence="11 13">JF8</strain>
        <plasmid evidence="11">pBt40</plasmid>
    </source>
</reference>
<feature type="domain" description="Rieske" evidence="10">
    <location>
        <begin position="48"/>
        <end position="127"/>
    </location>
</feature>
<comment type="similarity">
    <text evidence="1">Belongs to the bacterial ring-hydroxylating dioxygenase alpha subunit family.</text>
</comment>
<dbReference type="PROSITE" id="PS51296">
    <property type="entry name" value="RIESKE"/>
    <property type="match status" value="1"/>
</dbReference>
<evidence type="ECO:0000256" key="5">
    <source>
        <dbReference type="ARBA" id="ARBA00022964"/>
    </source>
</evidence>
<accession>Q7WZF1</accession>
<proteinExistence type="inferred from homology"/>
<dbReference type="PANTHER" id="PTHR43756">
    <property type="entry name" value="CHOLINE MONOOXYGENASE, CHLOROPLASTIC"/>
    <property type="match status" value="1"/>
</dbReference>
<name>Q7WZF1_GEOG3</name>
<accession>S6A4E0</accession>
<dbReference type="Gene3D" id="3.90.380.10">
    <property type="entry name" value="Naphthalene 1,2-dioxygenase Alpha Subunit, Chain A, domain 1"/>
    <property type="match status" value="1"/>
</dbReference>
<dbReference type="EMBL" id="AB113649">
    <property type="protein sequence ID" value="BAC79226.1"/>
    <property type="molecule type" value="Genomic_DNA"/>
</dbReference>
<dbReference type="CDD" id="cd08881">
    <property type="entry name" value="RHO_alpha_C_NDO-like"/>
    <property type="match status" value="1"/>
</dbReference>
<keyword evidence="5 12" id="KW-0223">Dioxygenase</keyword>
<dbReference type="Gene3D" id="2.102.10.10">
    <property type="entry name" value="Rieske [2Fe-2S] iron-sulphur domain"/>
    <property type="match status" value="1"/>
</dbReference>
<protein>
    <submittedName>
        <fullName evidence="12">Large subunit of biphenyl dioxygenase</fullName>
    </submittedName>
</protein>
<dbReference type="InterPro" id="IPR001663">
    <property type="entry name" value="Rng_hydr_dOase-A"/>
</dbReference>
<geneLocation type="plasmid" evidence="11 13">
    <name>pBt40</name>
</geneLocation>
<dbReference type="GO" id="GO:0051213">
    <property type="term" value="F:dioxygenase activity"/>
    <property type="evidence" value="ECO:0007669"/>
    <property type="project" value="UniProtKB-KW"/>
</dbReference>
<dbReference type="PANTHER" id="PTHR43756:SF1">
    <property type="entry name" value="3-PHENYLPROPIONATE_CINNAMIC ACID DIOXYGENASE SUBUNIT ALPHA"/>
    <property type="match status" value="1"/>
</dbReference>
<dbReference type="OrthoDB" id="9800776at2"/>
<sequence>MGERKWRQAESLLQSMGTRLQEGMVPSKIFNDPEIFELEKERVFTKAWVFLGHESEIPNPGDYVVRYIVDDSFIVIRDEDSNIQVFFNSCSHRGMQICNVEMGNTSHFRCPYHGWTFKNNGKLVGIPFGNEVYGKDGLKKDQWGLRCAPKFDCYNGLIFACLDANAVSLDEYLGDFKWYLDIYLKKSEAGMEVIGAPQRWIVDADWKLGADNFIGDGYHTATSHRSTVDVGVLPVPGANFHKNGVQVYADPGGVGLITLPPQSFMGYPESIVESMKRSLKPEQFRLLSGEHFQNQYSLFQTHGGVFPNLSFLNAPGSIKPGGPPIPYLTIRIWNPIGPGKMEVWSWFLVEKDAPEWFKEASYRAYVLSFGSSGTLEQDDTENWRSITRVAKGTMAKNHFLNYQMGMATGMQPLSDWPGPGVAYPIAYIEANQRAFFAKWFQYMCQA</sequence>
<evidence type="ECO:0000256" key="9">
    <source>
        <dbReference type="ARBA" id="ARBA00023027"/>
    </source>
</evidence>
<dbReference type="EMBL" id="CP006255">
    <property type="protein sequence ID" value="AGT33881.1"/>
    <property type="molecule type" value="Genomic_DNA"/>
</dbReference>
<dbReference type="Pfam" id="PF00848">
    <property type="entry name" value="Ring_hydroxyl_A"/>
    <property type="match status" value="1"/>
</dbReference>
<evidence type="ECO:0000256" key="2">
    <source>
        <dbReference type="ARBA" id="ARBA00022714"/>
    </source>
</evidence>
<evidence type="ECO:0000259" key="10">
    <source>
        <dbReference type="PROSITE" id="PS51296"/>
    </source>
</evidence>
<evidence type="ECO:0000313" key="13">
    <source>
        <dbReference type="Proteomes" id="UP000015500"/>
    </source>
</evidence>
<keyword evidence="4" id="KW-0058">Aromatic hydrocarbons catabolism</keyword>
<organism evidence="12">
    <name type="scientific">Geobacillus genomosp. 3</name>
    <dbReference type="NCBI Taxonomy" id="1921421"/>
    <lineage>
        <taxon>Bacteria</taxon>
        <taxon>Bacillati</taxon>
        <taxon>Bacillota</taxon>
        <taxon>Bacilli</taxon>
        <taxon>Bacillales</taxon>
        <taxon>Anoxybacillaceae</taxon>
        <taxon>Geobacillus</taxon>
    </lineage>
</organism>
<dbReference type="CDD" id="cd03535">
    <property type="entry name" value="Rieske_RO_Alpha_NDO"/>
    <property type="match status" value="1"/>
</dbReference>
<dbReference type="GO" id="GO:0051537">
    <property type="term" value="F:2 iron, 2 sulfur cluster binding"/>
    <property type="evidence" value="ECO:0007669"/>
    <property type="project" value="UniProtKB-KW"/>
</dbReference>
<dbReference type="GO" id="GO:0005506">
    <property type="term" value="F:iron ion binding"/>
    <property type="evidence" value="ECO:0007669"/>
    <property type="project" value="InterPro"/>
</dbReference>
<dbReference type="AlphaFoldDB" id="Q7WZF1"/>
<dbReference type="InterPro" id="IPR043266">
    <property type="entry name" value="RHO_NdoB-like_C"/>
</dbReference>
<evidence type="ECO:0000256" key="3">
    <source>
        <dbReference type="ARBA" id="ARBA00022723"/>
    </source>
</evidence>
<dbReference type="PATRIC" id="fig|1345697.3.peg.3632"/>
<keyword evidence="6" id="KW-0560">Oxidoreductase</keyword>
<dbReference type="RefSeq" id="WP_020961660.1">
    <property type="nucleotide sequence ID" value="NC_022092.1"/>
</dbReference>
<dbReference type="Proteomes" id="UP000015500">
    <property type="component" value="Plasmid pBt40"/>
</dbReference>
<keyword evidence="11" id="KW-0614">Plasmid</keyword>
<keyword evidence="2" id="KW-0001">2Fe-2S</keyword>
<dbReference type="GO" id="GO:0016705">
    <property type="term" value="F:oxidoreductase activity, acting on paired donors, with incorporation or reduction of molecular oxygen"/>
    <property type="evidence" value="ECO:0007669"/>
    <property type="project" value="UniProtKB-ARBA"/>
</dbReference>
<keyword evidence="8" id="KW-0411">Iron-sulfur</keyword>
<dbReference type="PROSITE" id="PS00570">
    <property type="entry name" value="RING_HYDROXYL_ALPHA"/>
    <property type="match status" value="1"/>
</dbReference>
<evidence type="ECO:0000313" key="12">
    <source>
        <dbReference type="EMBL" id="BAC79226.1"/>
    </source>
</evidence>
<dbReference type="KEGG" id="gjf:M493_00010"/>
<dbReference type="SUPFAM" id="SSF55961">
    <property type="entry name" value="Bet v1-like"/>
    <property type="match status" value="1"/>
</dbReference>
<dbReference type="SUPFAM" id="SSF50022">
    <property type="entry name" value="ISP domain"/>
    <property type="match status" value="1"/>
</dbReference>
<dbReference type="SMR" id="Q7WZF1"/>
<evidence type="ECO:0000256" key="8">
    <source>
        <dbReference type="ARBA" id="ARBA00023014"/>
    </source>
</evidence>
<dbReference type="InterPro" id="IPR015879">
    <property type="entry name" value="Ring_hydroxy_dOase_asu_C_dom"/>
</dbReference>
<evidence type="ECO:0000256" key="1">
    <source>
        <dbReference type="ARBA" id="ARBA00008751"/>
    </source>
</evidence>
<dbReference type="InterPro" id="IPR036922">
    <property type="entry name" value="Rieske_2Fe-2S_sf"/>
</dbReference>
<reference evidence="12" key="1">
    <citation type="journal article" date="2005" name="Microbiology (Mosc.)">
        <title>bph genes of the thermophilic PCB degrader, Bacillus sp. JF8: characterization of the divergent ring-hydroxylating dioxygenase and hydrolase genes upstream of the Mn-dependent BphC.</title>
        <authorList>
            <person name="Mukerjee-Dhar G."/>
            <person name="Shimura M."/>
            <person name="Miyazawa D."/>
            <person name="Kimbara K."/>
            <person name="Hatta T."/>
        </authorList>
    </citation>
    <scope>NUCLEOTIDE SEQUENCE</scope>
    <source>
        <strain evidence="12">JF8</strain>
    </source>
</reference>